<accession>A0ABD5UB54</accession>
<comment type="caution">
    <text evidence="2">The sequence shown here is derived from an EMBL/GenBank/DDBJ whole genome shotgun (WGS) entry which is preliminary data.</text>
</comment>
<dbReference type="EMBL" id="JBHSXM010000001">
    <property type="protein sequence ID" value="MFC6837448.1"/>
    <property type="molecule type" value="Genomic_DNA"/>
</dbReference>
<proteinExistence type="predicted"/>
<keyword evidence="1" id="KW-0472">Membrane</keyword>
<protein>
    <submittedName>
        <fullName evidence="2">Uncharacterized protein</fullName>
    </submittedName>
</protein>
<sequence length="90" mass="9295">MVSSLLWGIPRRVVARILGWVSANPLRFSGGVAALLAAGYLYDAVSATLADPVVAASVSLPVLALDVARTYPAYVLAVALGTVALVRSRS</sequence>
<dbReference type="Proteomes" id="UP001596406">
    <property type="component" value="Unassembled WGS sequence"/>
</dbReference>
<feature type="transmembrane region" description="Helical" evidence="1">
    <location>
        <begin position="71"/>
        <end position="88"/>
    </location>
</feature>
<name>A0ABD5UB54_9EURY</name>
<dbReference type="AlphaFoldDB" id="A0ABD5UB54"/>
<evidence type="ECO:0000256" key="1">
    <source>
        <dbReference type="SAM" id="Phobius"/>
    </source>
</evidence>
<dbReference type="RefSeq" id="WP_304449113.1">
    <property type="nucleotide sequence ID" value="NZ_JARRAH010000001.1"/>
</dbReference>
<feature type="transmembrane region" description="Helical" evidence="1">
    <location>
        <begin position="25"/>
        <end position="42"/>
    </location>
</feature>
<keyword evidence="3" id="KW-1185">Reference proteome</keyword>
<keyword evidence="1" id="KW-0812">Transmembrane</keyword>
<keyword evidence="1" id="KW-1133">Transmembrane helix</keyword>
<evidence type="ECO:0000313" key="3">
    <source>
        <dbReference type="Proteomes" id="UP001596406"/>
    </source>
</evidence>
<gene>
    <name evidence="2" type="ORF">ACFQHK_13115</name>
</gene>
<organism evidence="2 3">
    <name type="scientific">Halomarina ordinaria</name>
    <dbReference type="NCBI Taxonomy" id="3033939"/>
    <lineage>
        <taxon>Archaea</taxon>
        <taxon>Methanobacteriati</taxon>
        <taxon>Methanobacteriota</taxon>
        <taxon>Stenosarchaea group</taxon>
        <taxon>Halobacteria</taxon>
        <taxon>Halobacteriales</taxon>
        <taxon>Natronomonadaceae</taxon>
        <taxon>Halomarina</taxon>
    </lineage>
</organism>
<reference evidence="2 3" key="1">
    <citation type="journal article" date="2019" name="Int. J. Syst. Evol. Microbiol.">
        <title>The Global Catalogue of Microorganisms (GCM) 10K type strain sequencing project: providing services to taxonomists for standard genome sequencing and annotation.</title>
        <authorList>
            <consortium name="The Broad Institute Genomics Platform"/>
            <consortium name="The Broad Institute Genome Sequencing Center for Infectious Disease"/>
            <person name="Wu L."/>
            <person name="Ma J."/>
        </authorList>
    </citation>
    <scope>NUCLEOTIDE SEQUENCE [LARGE SCALE GENOMIC DNA]</scope>
    <source>
        <strain evidence="2 3">PSRA2</strain>
    </source>
</reference>
<evidence type="ECO:0000313" key="2">
    <source>
        <dbReference type="EMBL" id="MFC6837448.1"/>
    </source>
</evidence>